<evidence type="ECO:0000256" key="1">
    <source>
        <dbReference type="ARBA" id="ARBA00006432"/>
    </source>
</evidence>
<dbReference type="InterPro" id="IPR042099">
    <property type="entry name" value="ANL_N_sf"/>
</dbReference>
<dbReference type="PATRIC" id="fig|271.14.peg.1989"/>
<protein>
    <submittedName>
        <fullName evidence="5">Long-chain-fatty-acid--CoA ligase</fullName>
        <ecNumber evidence="5">6.2.1.3</ecNumber>
    </submittedName>
</protein>
<dbReference type="InterPro" id="IPR020845">
    <property type="entry name" value="AMP-binding_CS"/>
</dbReference>
<comment type="caution">
    <text evidence="5">The sequence shown here is derived from an EMBL/GenBank/DDBJ whole genome shotgun (WGS) entry which is preliminary data.</text>
</comment>
<dbReference type="AlphaFoldDB" id="A0A0N0BM99"/>
<dbReference type="Pfam" id="PF00501">
    <property type="entry name" value="AMP-binding"/>
    <property type="match status" value="1"/>
</dbReference>
<dbReference type="Gene3D" id="3.30.300.30">
    <property type="match status" value="1"/>
</dbReference>
<dbReference type="RefSeq" id="WP_053768221.1">
    <property type="nucleotide sequence ID" value="NZ_LHCI01000106.1"/>
</dbReference>
<evidence type="ECO:0000259" key="3">
    <source>
        <dbReference type="Pfam" id="PF00501"/>
    </source>
</evidence>
<keyword evidence="2 5" id="KW-0436">Ligase</keyword>
<dbReference type="InterPro" id="IPR045851">
    <property type="entry name" value="AMP-bd_C_sf"/>
</dbReference>
<dbReference type="FunFam" id="3.30.300.30:FF:000008">
    <property type="entry name" value="2,3-dihydroxybenzoate-AMP ligase"/>
    <property type="match status" value="1"/>
</dbReference>
<evidence type="ECO:0000259" key="4">
    <source>
        <dbReference type="Pfam" id="PF13193"/>
    </source>
</evidence>
<dbReference type="Pfam" id="PF13193">
    <property type="entry name" value="AMP-binding_C"/>
    <property type="match status" value="1"/>
</dbReference>
<dbReference type="EMBL" id="LHCI01000106">
    <property type="protein sequence ID" value="KOX90720.1"/>
    <property type="molecule type" value="Genomic_DNA"/>
</dbReference>
<dbReference type="InterPro" id="IPR025110">
    <property type="entry name" value="AMP-bd_C"/>
</dbReference>
<dbReference type="EC" id="6.2.1.3" evidence="5"/>
<dbReference type="GO" id="GO:0004467">
    <property type="term" value="F:long-chain fatty acid-CoA ligase activity"/>
    <property type="evidence" value="ECO:0007669"/>
    <property type="project" value="UniProtKB-EC"/>
</dbReference>
<sequence>MLEPNRMAWLASQHPERRALFFREHWYTYGELYQRARRAAGALRALGVGPGDRVGLLSHNHLAYLDLLFAGPLLGHILTPFNHRLSLPELQALHAYTEPRVLFYGEGFGEVALALDPKALPLEALEEGEEAPEALSVGLEDPALLLFTGGTTGLPKGALIPYRQLLLNALETAAAWGLSREDRYILATPMFHAALNALATPLLFLGGQVVLMERFRAEEYLELTRCFRPTILFLVPTMFQMLTEAEGWEGLDLGFVRFAISGGAPCPAPVREAFRRKGVRFKQGYGLTECGVNCFAFELAEAEAYPESVGRPMPHLRARLVREDGKEAGIGEAGELWLSGGVVMKGYFRRPEENEKVFAWDGERLWLKTGDLAYRDEGGRFYIVGRRKEMFISGGENVYPVEVERVLYDHPAVKEAAVVGVPDPRWGEGGAAFVALKPGETLEAEALRAFLRQRLAGYKVPKHVVFLEELPKTGPGKVNKEALKRLWEEAHGEA</sequence>
<dbReference type="PANTHER" id="PTHR43767:SF1">
    <property type="entry name" value="NONRIBOSOMAL PEPTIDE SYNTHASE PES1 (EUROFUNG)-RELATED"/>
    <property type="match status" value="1"/>
</dbReference>
<dbReference type="InterPro" id="IPR000873">
    <property type="entry name" value="AMP-dep_synth/lig_dom"/>
</dbReference>
<evidence type="ECO:0000313" key="6">
    <source>
        <dbReference type="Proteomes" id="UP000037685"/>
    </source>
</evidence>
<dbReference type="InterPro" id="IPR050237">
    <property type="entry name" value="ATP-dep_AMP-bd_enzyme"/>
</dbReference>
<dbReference type="Gene3D" id="3.40.50.12780">
    <property type="entry name" value="N-terminal domain of ligase-like"/>
    <property type="match status" value="1"/>
</dbReference>
<gene>
    <name evidence="5" type="primary">lcfB_3</name>
    <name evidence="5" type="ORF">BVI061214_01914</name>
</gene>
<reference evidence="5 6" key="1">
    <citation type="submission" date="2015-07" db="EMBL/GenBank/DDBJ databases">
        <authorList>
            <person name="Noorani M."/>
        </authorList>
    </citation>
    <scope>NUCLEOTIDE SEQUENCE [LARGE SCALE GENOMIC DNA]</scope>
    <source>
        <strain evidence="6">ATCC 25104 / DSM 625 / JCM 10724 / NBRC 103206 / NCIMB 11243 / YT-1</strain>
    </source>
</reference>
<organism evidence="5 6">
    <name type="scientific">Thermus aquaticus</name>
    <dbReference type="NCBI Taxonomy" id="271"/>
    <lineage>
        <taxon>Bacteria</taxon>
        <taxon>Thermotogati</taxon>
        <taxon>Deinococcota</taxon>
        <taxon>Deinococci</taxon>
        <taxon>Thermales</taxon>
        <taxon>Thermaceae</taxon>
        <taxon>Thermus</taxon>
    </lineage>
</organism>
<evidence type="ECO:0000256" key="2">
    <source>
        <dbReference type="ARBA" id="ARBA00022598"/>
    </source>
</evidence>
<dbReference type="PANTHER" id="PTHR43767">
    <property type="entry name" value="LONG-CHAIN-FATTY-ACID--COA LIGASE"/>
    <property type="match status" value="1"/>
</dbReference>
<feature type="domain" description="AMP-binding enzyme C-terminal" evidence="4">
    <location>
        <begin position="402"/>
        <end position="477"/>
    </location>
</feature>
<dbReference type="SUPFAM" id="SSF56801">
    <property type="entry name" value="Acetyl-CoA synthetase-like"/>
    <property type="match status" value="1"/>
</dbReference>
<evidence type="ECO:0000313" key="5">
    <source>
        <dbReference type="EMBL" id="KOX90720.1"/>
    </source>
</evidence>
<comment type="similarity">
    <text evidence="1">Belongs to the ATP-dependent AMP-binding enzyme family.</text>
</comment>
<accession>A0A0N0BM99</accession>
<proteinExistence type="inferred from homology"/>
<dbReference type="PROSITE" id="PS00455">
    <property type="entry name" value="AMP_BINDING"/>
    <property type="match status" value="1"/>
</dbReference>
<name>A0A0N0BM99_THEAQ</name>
<dbReference type="Proteomes" id="UP000037685">
    <property type="component" value="Unassembled WGS sequence"/>
</dbReference>
<feature type="domain" description="AMP-dependent synthetase/ligase" evidence="3">
    <location>
        <begin position="11"/>
        <end position="348"/>
    </location>
</feature>